<name>A0A0D2IRP7_9EURO</name>
<gene>
    <name evidence="1" type="ORF">Z518_03321</name>
</gene>
<evidence type="ECO:0000313" key="1">
    <source>
        <dbReference type="EMBL" id="KIX08664.1"/>
    </source>
</evidence>
<dbReference type="VEuPathDB" id="FungiDB:Z518_03321"/>
<dbReference type="Proteomes" id="UP000053617">
    <property type="component" value="Unassembled WGS sequence"/>
</dbReference>
<dbReference type="RefSeq" id="XP_013275800.1">
    <property type="nucleotide sequence ID" value="XM_013420346.1"/>
</dbReference>
<dbReference type="AlphaFoldDB" id="A0A0D2IRP7"/>
<dbReference type="GeneID" id="25291392"/>
<dbReference type="HOGENOM" id="CLU_1571502_0_0_1"/>
<dbReference type="EMBL" id="KN847476">
    <property type="protein sequence ID" value="KIX08664.1"/>
    <property type="molecule type" value="Genomic_DNA"/>
</dbReference>
<evidence type="ECO:0000313" key="2">
    <source>
        <dbReference type="Proteomes" id="UP000053617"/>
    </source>
</evidence>
<protein>
    <submittedName>
        <fullName evidence="1">Uncharacterized protein</fullName>
    </submittedName>
</protein>
<organism evidence="1 2">
    <name type="scientific">Rhinocladiella mackenziei CBS 650.93</name>
    <dbReference type="NCBI Taxonomy" id="1442369"/>
    <lineage>
        <taxon>Eukaryota</taxon>
        <taxon>Fungi</taxon>
        <taxon>Dikarya</taxon>
        <taxon>Ascomycota</taxon>
        <taxon>Pezizomycotina</taxon>
        <taxon>Eurotiomycetes</taxon>
        <taxon>Chaetothyriomycetidae</taxon>
        <taxon>Chaetothyriales</taxon>
        <taxon>Herpotrichiellaceae</taxon>
        <taxon>Rhinocladiella</taxon>
    </lineage>
</organism>
<sequence>MAVHPHRITLVVIWSTSRQTLISNTTQTAQTTTLSASCLPPSSKPSVSMLIFVSFGGQFPDDIRNADMNRDNESRFRTDNGVQRDGKIIPHFPDSNYGEAILLGSAVQKVHISDDDGEPMGNVSLADLLEPENPYWTQSLVLTALRLSVRHSAILSDRIWVSLANKMPLW</sequence>
<reference evidence="1 2" key="1">
    <citation type="submission" date="2015-01" db="EMBL/GenBank/DDBJ databases">
        <title>The Genome Sequence of Rhinocladiella mackenzie CBS 650.93.</title>
        <authorList>
            <consortium name="The Broad Institute Genomics Platform"/>
            <person name="Cuomo C."/>
            <person name="de Hoog S."/>
            <person name="Gorbushina A."/>
            <person name="Stielow B."/>
            <person name="Teixiera M."/>
            <person name="Abouelleil A."/>
            <person name="Chapman S.B."/>
            <person name="Priest M."/>
            <person name="Young S.K."/>
            <person name="Wortman J."/>
            <person name="Nusbaum C."/>
            <person name="Birren B."/>
        </authorList>
    </citation>
    <scope>NUCLEOTIDE SEQUENCE [LARGE SCALE GENOMIC DNA]</scope>
    <source>
        <strain evidence="1 2">CBS 650.93</strain>
    </source>
</reference>
<proteinExistence type="predicted"/>
<keyword evidence="2" id="KW-1185">Reference proteome</keyword>
<accession>A0A0D2IRP7</accession>
<dbReference type="Pfam" id="PF10042">
    <property type="entry name" value="DUF2278"/>
    <property type="match status" value="1"/>
</dbReference>
<dbReference type="InterPro" id="IPR019268">
    <property type="entry name" value="DUF2278"/>
</dbReference>